<organism evidence="3 4">
    <name type="scientific">Prosthecobacter dejongeii</name>
    <dbReference type="NCBI Taxonomy" id="48465"/>
    <lineage>
        <taxon>Bacteria</taxon>
        <taxon>Pseudomonadati</taxon>
        <taxon>Verrucomicrobiota</taxon>
        <taxon>Verrucomicrobiia</taxon>
        <taxon>Verrucomicrobiales</taxon>
        <taxon>Verrucomicrobiaceae</taxon>
        <taxon>Prosthecobacter</taxon>
    </lineage>
</organism>
<dbReference type="GO" id="GO:0050918">
    <property type="term" value="P:positive chemotaxis"/>
    <property type="evidence" value="ECO:0007669"/>
    <property type="project" value="TreeGrafter"/>
</dbReference>
<dbReference type="RefSeq" id="WP_184207883.1">
    <property type="nucleotide sequence ID" value="NZ_JACHIF010000003.1"/>
</dbReference>
<dbReference type="InterPro" id="IPR013385">
    <property type="entry name" value="T3SS_SpaO/YscQ/SpaO"/>
</dbReference>
<evidence type="ECO:0000313" key="3">
    <source>
        <dbReference type="EMBL" id="MBB5037732.1"/>
    </source>
</evidence>
<dbReference type="InterPro" id="IPR036429">
    <property type="entry name" value="SpoA-like_sf"/>
</dbReference>
<dbReference type="Proteomes" id="UP000534294">
    <property type="component" value="Unassembled WGS sequence"/>
</dbReference>
<protein>
    <submittedName>
        <fullName evidence="3">Type III secretion protein Q</fullName>
    </submittedName>
</protein>
<dbReference type="AlphaFoldDB" id="A0A7W7YKI3"/>
<dbReference type="PRINTS" id="PR00956">
    <property type="entry name" value="FLGMOTORFLIN"/>
</dbReference>
<dbReference type="GO" id="GO:0030254">
    <property type="term" value="P:protein secretion by the type III secretion system"/>
    <property type="evidence" value="ECO:0007669"/>
    <property type="project" value="InterPro"/>
</dbReference>
<dbReference type="InterPro" id="IPR001172">
    <property type="entry name" value="FliN_T3SS_HrcQb"/>
</dbReference>
<comment type="similarity">
    <text evidence="1">Belongs to the FliN/MopA/SpaO family.</text>
</comment>
<evidence type="ECO:0000256" key="1">
    <source>
        <dbReference type="ARBA" id="ARBA00009226"/>
    </source>
</evidence>
<dbReference type="Gene3D" id="2.30.330.10">
    <property type="entry name" value="SpoA-like"/>
    <property type="match status" value="1"/>
</dbReference>
<comment type="caution">
    <text evidence="3">The sequence shown here is derived from an EMBL/GenBank/DDBJ whole genome shotgun (WGS) entry which is preliminary data.</text>
</comment>
<feature type="domain" description="Flagellar motor switch protein FliN-like C-terminal" evidence="2">
    <location>
        <begin position="252"/>
        <end position="321"/>
    </location>
</feature>
<dbReference type="NCBIfam" id="TIGR02551">
    <property type="entry name" value="SpaO_YscQ"/>
    <property type="match status" value="1"/>
</dbReference>
<evidence type="ECO:0000313" key="4">
    <source>
        <dbReference type="Proteomes" id="UP000534294"/>
    </source>
</evidence>
<accession>A0A7W7YKI3</accession>
<dbReference type="Pfam" id="PF01052">
    <property type="entry name" value="FliMN_C"/>
    <property type="match status" value="1"/>
</dbReference>
<dbReference type="PANTHER" id="PTHR30034">
    <property type="entry name" value="FLAGELLAR MOTOR SWITCH PROTEIN FLIM"/>
    <property type="match status" value="1"/>
</dbReference>
<name>A0A7W7YKI3_9BACT</name>
<dbReference type="InterPro" id="IPR001543">
    <property type="entry name" value="FliN-like_C"/>
</dbReference>
<sequence>MSVLRPEFVRLANRLAGQRRPLRFSWNGQPTEWMLLHSPAPARGSWVIHLLLGGHVIGLEINRLPELAFLSPELAGIDLHEMPQELACGLLESCLAEIFLALGQAGVDVNITGVQPFTFRHAPEEVIGWTLNRGADIGWMHGTLSGDDAALSHLASLVTRAAAEPSIEDGAIPLPIHLVAGTLGMTLAELQTVEAGDVLLADLSRYQTGGVCTLSVSGRNLGIGHATGTAFSLQQLTPPSSSTMADVATASSINDLNVELTFVVGQTTLTVGELRNLAVGFTFELPTLTGQGISICANGKDIGRGEIIEVGGHLGVRVTELFVS</sequence>
<dbReference type="SUPFAM" id="SSF101801">
    <property type="entry name" value="Surface presentation of antigens (SPOA)"/>
    <property type="match status" value="1"/>
</dbReference>
<reference evidence="3 4" key="1">
    <citation type="submission" date="2020-08" db="EMBL/GenBank/DDBJ databases">
        <title>Genomic Encyclopedia of Type Strains, Phase IV (KMG-IV): sequencing the most valuable type-strain genomes for metagenomic binning, comparative biology and taxonomic classification.</title>
        <authorList>
            <person name="Goeker M."/>
        </authorList>
    </citation>
    <scope>NUCLEOTIDE SEQUENCE [LARGE SCALE GENOMIC DNA]</scope>
    <source>
        <strain evidence="3 4">DSM 12251</strain>
    </source>
</reference>
<keyword evidence="4" id="KW-1185">Reference proteome</keyword>
<dbReference type="GO" id="GO:0071978">
    <property type="term" value="P:bacterial-type flagellum-dependent swarming motility"/>
    <property type="evidence" value="ECO:0007669"/>
    <property type="project" value="TreeGrafter"/>
</dbReference>
<dbReference type="EMBL" id="JACHIF010000003">
    <property type="protein sequence ID" value="MBB5037732.1"/>
    <property type="molecule type" value="Genomic_DNA"/>
</dbReference>
<gene>
    <name evidence="3" type="ORF">HNQ64_001981</name>
</gene>
<dbReference type="GO" id="GO:0009425">
    <property type="term" value="C:bacterial-type flagellum basal body"/>
    <property type="evidence" value="ECO:0007669"/>
    <property type="project" value="InterPro"/>
</dbReference>
<evidence type="ECO:0000259" key="2">
    <source>
        <dbReference type="Pfam" id="PF01052"/>
    </source>
</evidence>
<dbReference type="PANTHER" id="PTHR30034:SF5">
    <property type="entry name" value="SECRETION SYSTEM APPARATUS PROTEIN SSAQ"/>
    <property type="match status" value="1"/>
</dbReference>
<dbReference type="GO" id="GO:0003774">
    <property type="term" value="F:cytoskeletal motor activity"/>
    <property type="evidence" value="ECO:0007669"/>
    <property type="project" value="InterPro"/>
</dbReference>
<proteinExistence type="inferred from homology"/>